<name>A0ABY9J967_9ACTN</name>
<keyword evidence="2" id="KW-1133">Transmembrane helix</keyword>
<evidence type="ECO:0000256" key="1">
    <source>
        <dbReference type="SAM" id="MobiDB-lite"/>
    </source>
</evidence>
<feature type="region of interest" description="Disordered" evidence="1">
    <location>
        <begin position="89"/>
        <end position="111"/>
    </location>
</feature>
<evidence type="ECO:0000256" key="2">
    <source>
        <dbReference type="SAM" id="Phobius"/>
    </source>
</evidence>
<sequence>MRRDHDDEPVFRRSEWGTTRYVYNPRNPIGLALIIGSLLFAAGALYHLRASSSWSEGELRDAVHSAAGALESEDQKFASWTGGYGSMIRDAIEDSGEGPSTGGAVSVSEVDDTYDQDADATVDRFEVSTEDVDTVYCLGVSPPEPEPTLDSVELTLTVTVDEGRCP</sequence>
<accession>A0ABY9J967</accession>
<reference evidence="3 4" key="1">
    <citation type="submission" date="2023-03" db="EMBL/GenBank/DDBJ databases">
        <title>Isolation and description of six Streptomyces strains from soil environments, able to metabolize different microbial glucans.</title>
        <authorList>
            <person name="Widen T."/>
            <person name="Larsbrink J."/>
        </authorList>
    </citation>
    <scope>NUCLEOTIDE SEQUENCE [LARGE SCALE GENOMIC DNA]</scope>
    <source>
        <strain evidence="3 4">Alt3</strain>
    </source>
</reference>
<dbReference type="Proteomes" id="UP001224433">
    <property type="component" value="Chromosome"/>
</dbReference>
<evidence type="ECO:0000313" key="4">
    <source>
        <dbReference type="Proteomes" id="UP001224433"/>
    </source>
</evidence>
<protein>
    <submittedName>
        <fullName evidence="3">Uncharacterized protein</fullName>
    </submittedName>
</protein>
<proteinExistence type="predicted"/>
<keyword evidence="4" id="KW-1185">Reference proteome</keyword>
<evidence type="ECO:0000313" key="3">
    <source>
        <dbReference type="EMBL" id="WLQ62833.1"/>
    </source>
</evidence>
<gene>
    <name evidence="3" type="ORF">P8A20_04150</name>
</gene>
<dbReference type="EMBL" id="CP120983">
    <property type="protein sequence ID" value="WLQ62833.1"/>
    <property type="molecule type" value="Genomic_DNA"/>
</dbReference>
<keyword evidence="2" id="KW-0472">Membrane</keyword>
<dbReference type="RefSeq" id="WP_306102873.1">
    <property type="nucleotide sequence ID" value="NZ_CP120983.1"/>
</dbReference>
<keyword evidence="2" id="KW-0812">Transmembrane</keyword>
<feature type="transmembrane region" description="Helical" evidence="2">
    <location>
        <begin position="29"/>
        <end position="48"/>
    </location>
</feature>
<organism evidence="3 4">
    <name type="scientific">Streptomyces glycanivorans</name>
    <dbReference type="NCBI Taxonomy" id="3033808"/>
    <lineage>
        <taxon>Bacteria</taxon>
        <taxon>Bacillati</taxon>
        <taxon>Actinomycetota</taxon>
        <taxon>Actinomycetes</taxon>
        <taxon>Kitasatosporales</taxon>
        <taxon>Streptomycetaceae</taxon>
        <taxon>Streptomyces</taxon>
    </lineage>
</organism>